<dbReference type="InterPro" id="IPR036920">
    <property type="entry name" value="Ribosomal_uL16_sf"/>
</dbReference>
<dbReference type="GO" id="GO:0019843">
    <property type="term" value="F:rRNA binding"/>
    <property type="evidence" value="ECO:0007669"/>
    <property type="project" value="InterPro"/>
</dbReference>
<evidence type="ECO:0000256" key="2">
    <source>
        <dbReference type="ARBA" id="ARBA00022980"/>
    </source>
</evidence>
<dbReference type="GO" id="GO:0005762">
    <property type="term" value="C:mitochondrial large ribosomal subunit"/>
    <property type="evidence" value="ECO:0007669"/>
    <property type="project" value="TreeGrafter"/>
</dbReference>
<dbReference type="PROSITE" id="PS00701">
    <property type="entry name" value="RIBOSOMAL_L16_2"/>
    <property type="match status" value="1"/>
</dbReference>
<dbReference type="PANTHER" id="PTHR12220:SF13">
    <property type="entry name" value="LARGE RIBOSOMAL SUBUNIT PROTEIN UL16M"/>
    <property type="match status" value="1"/>
</dbReference>
<dbReference type="CDD" id="cd01433">
    <property type="entry name" value="Ribosomal_L16_L10e"/>
    <property type="match status" value="1"/>
</dbReference>
<dbReference type="InterPro" id="IPR020798">
    <property type="entry name" value="Ribosomal_uL16_CS"/>
</dbReference>
<sequence length="253" mass="27615">MKPTTSSALLSAFSALRISAPTTYSSCSSLLRSSFSVSPVPKIQNVRHFSATAIRAGSWLEPNLNRKNKMMKGRPRVATGGSTKGTTVVWGDYGLRMRDHHRRISAAHLKMAEDTIKARLRGQKYRLYKRVACNVGVFVSGNEMRMGKGKGSFDHWAARVAVNQIVFEIRGMLHEKVIRDAFRLAGNKLPGQWETVTKGEPPVVGITKLENGLTLEDLKRPRRKLPEVPAANIAAAEASASIVAGQAPTAPSP</sequence>
<dbReference type="GO" id="GO:0032543">
    <property type="term" value="P:mitochondrial translation"/>
    <property type="evidence" value="ECO:0007669"/>
    <property type="project" value="TreeGrafter"/>
</dbReference>
<dbReference type="EMBL" id="MU864972">
    <property type="protein sequence ID" value="KAK4462428.1"/>
    <property type="molecule type" value="Genomic_DNA"/>
</dbReference>
<dbReference type="InterPro" id="IPR047873">
    <property type="entry name" value="Ribosomal_uL16"/>
</dbReference>
<evidence type="ECO:0000256" key="3">
    <source>
        <dbReference type="ARBA" id="ARBA00023274"/>
    </source>
</evidence>
<keyword evidence="2 4" id="KW-0689">Ribosomal protein</keyword>
<dbReference type="SUPFAM" id="SSF54686">
    <property type="entry name" value="Ribosomal protein L16p/L10e"/>
    <property type="match status" value="1"/>
</dbReference>
<dbReference type="AlphaFoldDB" id="A0AAV9HPY3"/>
<dbReference type="PANTHER" id="PTHR12220">
    <property type="entry name" value="50S/60S RIBOSOMAL PROTEIN L16"/>
    <property type="match status" value="1"/>
</dbReference>
<name>A0AAV9HPY3_9PEZI</name>
<protein>
    <submittedName>
        <fullName evidence="5">Ribosomal protein L10e/L16</fullName>
    </submittedName>
</protein>
<comment type="similarity">
    <text evidence="1 4">Belongs to the universal ribosomal protein uL16 family.</text>
</comment>
<keyword evidence="6" id="KW-1185">Reference proteome</keyword>
<keyword evidence="3 4" id="KW-0687">Ribonucleoprotein</keyword>
<reference evidence="5" key="1">
    <citation type="journal article" date="2023" name="Mol. Phylogenet. Evol.">
        <title>Genome-scale phylogeny and comparative genomics of the fungal order Sordariales.</title>
        <authorList>
            <person name="Hensen N."/>
            <person name="Bonometti L."/>
            <person name="Westerberg I."/>
            <person name="Brannstrom I.O."/>
            <person name="Guillou S."/>
            <person name="Cros-Aarteil S."/>
            <person name="Calhoun S."/>
            <person name="Haridas S."/>
            <person name="Kuo A."/>
            <person name="Mondo S."/>
            <person name="Pangilinan J."/>
            <person name="Riley R."/>
            <person name="LaButti K."/>
            <person name="Andreopoulos B."/>
            <person name="Lipzen A."/>
            <person name="Chen C."/>
            <person name="Yan M."/>
            <person name="Daum C."/>
            <person name="Ng V."/>
            <person name="Clum A."/>
            <person name="Steindorff A."/>
            <person name="Ohm R.A."/>
            <person name="Martin F."/>
            <person name="Silar P."/>
            <person name="Natvig D.O."/>
            <person name="Lalanne C."/>
            <person name="Gautier V."/>
            <person name="Ament-Velasquez S.L."/>
            <person name="Kruys A."/>
            <person name="Hutchinson M.I."/>
            <person name="Powell A.J."/>
            <person name="Barry K."/>
            <person name="Miller A.N."/>
            <person name="Grigoriev I.V."/>
            <person name="Debuchy R."/>
            <person name="Gladieux P."/>
            <person name="Hiltunen Thoren M."/>
            <person name="Johannesson H."/>
        </authorList>
    </citation>
    <scope>NUCLEOTIDE SEQUENCE</scope>
    <source>
        <strain evidence="5">PSN324</strain>
    </source>
</reference>
<dbReference type="Gene3D" id="3.90.1170.10">
    <property type="entry name" value="Ribosomal protein L10e/L16"/>
    <property type="match status" value="1"/>
</dbReference>
<comment type="caution">
    <text evidence="5">The sequence shown here is derived from an EMBL/GenBank/DDBJ whole genome shotgun (WGS) entry which is preliminary data.</text>
</comment>
<dbReference type="FunFam" id="3.90.1170.10:FF:000003">
    <property type="entry name" value="54S ribosomal protein L16, mitochondrial"/>
    <property type="match status" value="1"/>
</dbReference>
<evidence type="ECO:0000313" key="6">
    <source>
        <dbReference type="Proteomes" id="UP001321749"/>
    </source>
</evidence>
<dbReference type="InterPro" id="IPR016180">
    <property type="entry name" value="Ribosomal_uL16_dom"/>
</dbReference>
<dbReference type="Pfam" id="PF00252">
    <property type="entry name" value="Ribosomal_L16"/>
    <property type="match status" value="1"/>
</dbReference>
<proteinExistence type="inferred from homology"/>
<reference evidence="5" key="2">
    <citation type="submission" date="2023-06" db="EMBL/GenBank/DDBJ databases">
        <authorList>
            <consortium name="Lawrence Berkeley National Laboratory"/>
            <person name="Mondo S.J."/>
            <person name="Hensen N."/>
            <person name="Bonometti L."/>
            <person name="Westerberg I."/>
            <person name="Brannstrom I.O."/>
            <person name="Guillou S."/>
            <person name="Cros-Aarteil S."/>
            <person name="Calhoun S."/>
            <person name="Haridas S."/>
            <person name="Kuo A."/>
            <person name="Pangilinan J."/>
            <person name="Riley R."/>
            <person name="Labutti K."/>
            <person name="Andreopoulos B."/>
            <person name="Lipzen A."/>
            <person name="Chen C."/>
            <person name="Yanf M."/>
            <person name="Daum C."/>
            <person name="Ng V."/>
            <person name="Clum A."/>
            <person name="Steindorff A."/>
            <person name="Ohm R."/>
            <person name="Martin F."/>
            <person name="Silar P."/>
            <person name="Natvig D."/>
            <person name="Lalanne C."/>
            <person name="Gautier V."/>
            <person name="Ament-Velasquez S.L."/>
            <person name="Kruys A."/>
            <person name="Hutchinson M.I."/>
            <person name="Powell A.J."/>
            <person name="Barry K."/>
            <person name="Miller A.N."/>
            <person name="Grigoriev I.V."/>
            <person name="Debuchy R."/>
            <person name="Gladieux P."/>
            <person name="Thoren M.H."/>
            <person name="Johannesson H."/>
        </authorList>
    </citation>
    <scope>NUCLEOTIDE SEQUENCE</scope>
    <source>
        <strain evidence="5">PSN324</strain>
    </source>
</reference>
<gene>
    <name evidence="5" type="ORF">QBC42DRAFT_267806</name>
</gene>
<dbReference type="NCBIfam" id="TIGR01164">
    <property type="entry name" value="rplP_bact"/>
    <property type="match status" value="1"/>
</dbReference>
<evidence type="ECO:0000256" key="4">
    <source>
        <dbReference type="RuleBase" id="RU004413"/>
    </source>
</evidence>
<evidence type="ECO:0000313" key="5">
    <source>
        <dbReference type="EMBL" id="KAK4462428.1"/>
    </source>
</evidence>
<dbReference type="InterPro" id="IPR000114">
    <property type="entry name" value="Ribosomal_uL16_bact-type"/>
</dbReference>
<accession>A0AAV9HPY3</accession>
<dbReference type="PRINTS" id="PR00060">
    <property type="entry name" value="RIBOSOMALL16"/>
</dbReference>
<organism evidence="5 6">
    <name type="scientific">Cladorrhinum samala</name>
    <dbReference type="NCBI Taxonomy" id="585594"/>
    <lineage>
        <taxon>Eukaryota</taxon>
        <taxon>Fungi</taxon>
        <taxon>Dikarya</taxon>
        <taxon>Ascomycota</taxon>
        <taxon>Pezizomycotina</taxon>
        <taxon>Sordariomycetes</taxon>
        <taxon>Sordariomycetidae</taxon>
        <taxon>Sordariales</taxon>
        <taxon>Podosporaceae</taxon>
        <taxon>Cladorrhinum</taxon>
    </lineage>
</organism>
<dbReference type="Proteomes" id="UP001321749">
    <property type="component" value="Unassembled WGS sequence"/>
</dbReference>
<evidence type="ECO:0000256" key="1">
    <source>
        <dbReference type="ARBA" id="ARBA00008931"/>
    </source>
</evidence>
<dbReference type="GO" id="GO:0003735">
    <property type="term" value="F:structural constituent of ribosome"/>
    <property type="evidence" value="ECO:0007669"/>
    <property type="project" value="InterPro"/>
</dbReference>